<comment type="caution">
    <text evidence="7">The sequence shown here is derived from an EMBL/GenBank/DDBJ whole genome shotgun (WGS) entry which is preliminary data.</text>
</comment>
<evidence type="ECO:0000256" key="4">
    <source>
        <dbReference type="ARBA" id="ARBA00033763"/>
    </source>
</evidence>
<evidence type="ECO:0000256" key="6">
    <source>
        <dbReference type="PROSITE-ProRule" id="PRU01024"/>
    </source>
</evidence>
<dbReference type="EC" id="2.1.1.35" evidence="4"/>
<protein>
    <recommendedName>
        <fullName evidence="4">tRNA (uracil(54)-C(5))-methyltransferase</fullName>
        <ecNumber evidence="4">2.1.1.35</ecNumber>
    </recommendedName>
</protein>
<dbReference type="CDD" id="cd02440">
    <property type="entry name" value="AdoMet_MTases"/>
    <property type="match status" value="1"/>
</dbReference>
<dbReference type="GO" id="GO:0003723">
    <property type="term" value="F:RNA binding"/>
    <property type="evidence" value="ECO:0007669"/>
    <property type="project" value="TreeGrafter"/>
</dbReference>
<evidence type="ECO:0000256" key="1">
    <source>
        <dbReference type="ARBA" id="ARBA00022603"/>
    </source>
</evidence>
<dbReference type="InterPro" id="IPR010280">
    <property type="entry name" value="U5_MeTrfase_fam"/>
</dbReference>
<keyword evidence="8" id="KW-1185">Reference proteome</keyword>
<dbReference type="EMBL" id="BGPR01003905">
    <property type="protein sequence ID" value="GBM93779.1"/>
    <property type="molecule type" value="Genomic_DNA"/>
</dbReference>
<feature type="binding site" evidence="6">
    <location>
        <position position="414"/>
    </location>
    <ligand>
        <name>S-adenosyl-L-methionine</name>
        <dbReference type="ChEBI" id="CHEBI:59789"/>
    </ligand>
</feature>
<gene>
    <name evidence="7" type="primary">TRMT2B</name>
    <name evidence="7" type="ORF">AVEN_252745_1</name>
</gene>
<organism evidence="7 8">
    <name type="scientific">Araneus ventricosus</name>
    <name type="common">Orbweaver spider</name>
    <name type="synonym">Epeira ventricosa</name>
    <dbReference type="NCBI Taxonomy" id="182803"/>
    <lineage>
        <taxon>Eukaryota</taxon>
        <taxon>Metazoa</taxon>
        <taxon>Ecdysozoa</taxon>
        <taxon>Arthropoda</taxon>
        <taxon>Chelicerata</taxon>
        <taxon>Arachnida</taxon>
        <taxon>Araneae</taxon>
        <taxon>Araneomorphae</taxon>
        <taxon>Entelegynae</taxon>
        <taxon>Araneoidea</taxon>
        <taxon>Araneidae</taxon>
        <taxon>Araneus</taxon>
    </lineage>
</organism>
<comment type="catalytic activity">
    <reaction evidence="5">
        <text>uridine(54) in tRNA + S-adenosyl-L-methionine = 5-methyluridine(54) in tRNA + S-adenosyl-L-homocysteine + H(+)</text>
        <dbReference type="Rhea" id="RHEA:42712"/>
        <dbReference type="Rhea" id="RHEA-COMP:10167"/>
        <dbReference type="Rhea" id="RHEA-COMP:10193"/>
        <dbReference type="ChEBI" id="CHEBI:15378"/>
        <dbReference type="ChEBI" id="CHEBI:57856"/>
        <dbReference type="ChEBI" id="CHEBI:59789"/>
        <dbReference type="ChEBI" id="CHEBI:65315"/>
        <dbReference type="ChEBI" id="CHEBI:74447"/>
        <dbReference type="EC" id="2.1.1.35"/>
    </reaction>
    <physiologicalReaction direction="left-to-right" evidence="5">
        <dbReference type="Rhea" id="RHEA:42713"/>
    </physiologicalReaction>
</comment>
<keyword evidence="1 6" id="KW-0489">Methyltransferase</keyword>
<dbReference type="OrthoDB" id="10250660at2759"/>
<dbReference type="PANTHER" id="PTHR45904:SF1">
    <property type="entry name" value="TRNA (URACIL-5-)-METHYLTRANSFERASE HOMOLOG B"/>
    <property type="match status" value="1"/>
</dbReference>
<reference evidence="7 8" key="1">
    <citation type="journal article" date="2019" name="Sci. Rep.">
        <title>Orb-weaving spider Araneus ventricosus genome elucidates the spidroin gene catalogue.</title>
        <authorList>
            <person name="Kono N."/>
            <person name="Nakamura H."/>
            <person name="Ohtoshi R."/>
            <person name="Moran D.A.P."/>
            <person name="Shinohara A."/>
            <person name="Yoshida Y."/>
            <person name="Fujiwara M."/>
            <person name="Mori M."/>
            <person name="Tomita M."/>
            <person name="Arakawa K."/>
        </authorList>
    </citation>
    <scope>NUCLEOTIDE SEQUENCE [LARGE SCALE GENOMIC DNA]</scope>
</reference>
<dbReference type="Gene3D" id="3.40.50.150">
    <property type="entry name" value="Vaccinia Virus protein VP39"/>
    <property type="match status" value="1"/>
</dbReference>
<dbReference type="InterPro" id="IPR029063">
    <property type="entry name" value="SAM-dependent_MTases_sf"/>
</dbReference>
<accession>A0A4Y2JW77</accession>
<feature type="binding site" evidence="6">
    <location>
        <position position="393"/>
    </location>
    <ligand>
        <name>S-adenosyl-L-methionine</name>
        <dbReference type="ChEBI" id="CHEBI:59789"/>
    </ligand>
</feature>
<sequence>MALSIRNFGLPRNTNCFLLKNKHVANLPSQNSLRHVRGSRHGRILYRTEAKFRELLKSLNKHTENSVVNITEIPETIVKSANSNEPRNEKSTDPLIEAELADSQNFTLVVPQDVTHEDIVKRLEEKITPLKNFTYAKQLEKKYNKSLSMLRLFGEKLRQAKVPITIGSDRLPCPVELMLPSPIIEAYRNQDEFSIGTGIDGNPKTVGFYLEDPNDKTKTICVGPAELVIIKENHKKFAKDFERYIRNSPLAASTTHDDEGYWKSVKMKSNTDGDLMGIVSMRPQDLSDEQIAEEKRKLREYFTASGESYNLKSLYFQNWYDKKPLKYNFKPPEEEPCDRLFGERFLVEQMDHLRLYNSPESFFLPNTSIAALMYGTLQKMCRMHSSNSILDIYCGIGAASLVFSNRVKKCIGVDTCFKNVAASKLNALKNGIENVEFLMKMPESALHDINECHFHDDLIAVISPARAELSLPVIKFLRRCKHLSKIIYITTKPRLAVDNFVRLCKPAGSEGYLGKPFVPLFALPVDLLPQTEHYALAIVFQRF</sequence>
<evidence type="ECO:0000256" key="3">
    <source>
        <dbReference type="ARBA" id="ARBA00022691"/>
    </source>
</evidence>
<dbReference type="Proteomes" id="UP000499080">
    <property type="component" value="Unassembled WGS sequence"/>
</dbReference>
<proteinExistence type="inferred from homology"/>
<dbReference type="AlphaFoldDB" id="A0A4Y2JW77"/>
<evidence type="ECO:0000256" key="2">
    <source>
        <dbReference type="ARBA" id="ARBA00022679"/>
    </source>
</evidence>
<comment type="similarity">
    <text evidence="6">Belongs to the class I-like SAM-binding methyltransferase superfamily. RNA M5U methyltransferase family.</text>
</comment>
<dbReference type="SUPFAM" id="SSF53335">
    <property type="entry name" value="S-adenosyl-L-methionine-dependent methyltransferases"/>
    <property type="match status" value="1"/>
</dbReference>
<dbReference type="GO" id="GO:0030697">
    <property type="term" value="F:tRNA (uracil(54)-C5)-methyltransferase activity, S-adenosyl methionine-dependent"/>
    <property type="evidence" value="ECO:0007669"/>
    <property type="project" value="UniProtKB-EC"/>
</dbReference>
<keyword evidence="2 6" id="KW-0808">Transferase</keyword>
<evidence type="ECO:0000256" key="5">
    <source>
        <dbReference type="ARBA" id="ARBA00047278"/>
    </source>
</evidence>
<comment type="caution">
    <text evidence="6">Lacks conserved residue(s) required for the propagation of feature annotation.</text>
</comment>
<dbReference type="GO" id="GO:0032259">
    <property type="term" value="P:methylation"/>
    <property type="evidence" value="ECO:0007669"/>
    <property type="project" value="UniProtKB-KW"/>
</dbReference>
<dbReference type="PROSITE" id="PS51687">
    <property type="entry name" value="SAM_MT_RNA_M5U"/>
    <property type="match status" value="1"/>
</dbReference>
<name>A0A4Y2JW77_ARAVE</name>
<dbReference type="Pfam" id="PF05958">
    <property type="entry name" value="tRNA_U5-meth_tr"/>
    <property type="match status" value="1"/>
</dbReference>
<dbReference type="GO" id="GO:0006396">
    <property type="term" value="P:RNA processing"/>
    <property type="evidence" value="ECO:0007669"/>
    <property type="project" value="InterPro"/>
</dbReference>
<dbReference type="InterPro" id="IPR045850">
    <property type="entry name" value="TRM2_met"/>
</dbReference>
<evidence type="ECO:0000313" key="8">
    <source>
        <dbReference type="Proteomes" id="UP000499080"/>
    </source>
</evidence>
<dbReference type="PANTHER" id="PTHR45904">
    <property type="entry name" value="TRNA (URACIL-5-)-METHYLTRANSFERASE"/>
    <property type="match status" value="1"/>
</dbReference>
<dbReference type="Gene3D" id="2.40.50.1070">
    <property type="match status" value="1"/>
</dbReference>
<evidence type="ECO:0000313" key="7">
    <source>
        <dbReference type="EMBL" id="GBM93779.1"/>
    </source>
</evidence>
<keyword evidence="3 6" id="KW-0949">S-adenosyl-L-methionine</keyword>